<keyword evidence="1" id="KW-0285">Flavoprotein</keyword>
<evidence type="ECO:0000313" key="6">
    <source>
        <dbReference type="EMBL" id="GAA2094424.1"/>
    </source>
</evidence>
<gene>
    <name evidence="6" type="ORF">GCM10009823_13430</name>
</gene>
<feature type="domain" description="FAD/NAD(P)-binding" evidence="5">
    <location>
        <begin position="39"/>
        <end position="315"/>
    </location>
</feature>
<evidence type="ECO:0000256" key="2">
    <source>
        <dbReference type="ARBA" id="ARBA00023002"/>
    </source>
</evidence>
<keyword evidence="2" id="KW-0560">Oxidoreductase</keyword>
<evidence type="ECO:0000256" key="3">
    <source>
        <dbReference type="ARBA" id="ARBA00048132"/>
    </source>
</evidence>
<feature type="region of interest" description="Disordered" evidence="4">
    <location>
        <begin position="1"/>
        <end position="22"/>
    </location>
</feature>
<dbReference type="RefSeq" id="WP_344336461.1">
    <property type="nucleotide sequence ID" value="NZ_BAAAPZ010000004.1"/>
</dbReference>
<dbReference type="EMBL" id="BAAAPZ010000004">
    <property type="protein sequence ID" value="GAA2094424.1"/>
    <property type="molecule type" value="Genomic_DNA"/>
</dbReference>
<dbReference type="PRINTS" id="PR00469">
    <property type="entry name" value="PNDRDTASEII"/>
</dbReference>
<dbReference type="Proteomes" id="UP001500984">
    <property type="component" value="Unassembled WGS sequence"/>
</dbReference>
<keyword evidence="7" id="KW-1185">Reference proteome</keyword>
<comment type="catalytic activity">
    <reaction evidence="3">
        <text>[thioredoxin]-dithiol + NADP(+) = [thioredoxin]-disulfide + NADPH + H(+)</text>
        <dbReference type="Rhea" id="RHEA:20345"/>
        <dbReference type="Rhea" id="RHEA-COMP:10698"/>
        <dbReference type="Rhea" id="RHEA-COMP:10700"/>
        <dbReference type="ChEBI" id="CHEBI:15378"/>
        <dbReference type="ChEBI" id="CHEBI:29950"/>
        <dbReference type="ChEBI" id="CHEBI:50058"/>
        <dbReference type="ChEBI" id="CHEBI:57783"/>
        <dbReference type="ChEBI" id="CHEBI:58349"/>
        <dbReference type="EC" id="1.8.1.9"/>
    </reaction>
</comment>
<comment type="caution">
    <text evidence="6">The sequence shown here is derived from an EMBL/GenBank/DDBJ whole genome shotgun (WGS) entry which is preliminary data.</text>
</comment>
<dbReference type="Gene3D" id="3.50.50.60">
    <property type="entry name" value="FAD/NAD(P)-binding domain"/>
    <property type="match status" value="2"/>
</dbReference>
<dbReference type="InterPro" id="IPR036188">
    <property type="entry name" value="FAD/NAD-bd_sf"/>
</dbReference>
<reference evidence="7" key="1">
    <citation type="journal article" date="2019" name="Int. J. Syst. Evol. Microbiol.">
        <title>The Global Catalogue of Microorganisms (GCM) 10K type strain sequencing project: providing services to taxonomists for standard genome sequencing and annotation.</title>
        <authorList>
            <consortium name="The Broad Institute Genomics Platform"/>
            <consortium name="The Broad Institute Genome Sequencing Center for Infectious Disease"/>
            <person name="Wu L."/>
            <person name="Ma J."/>
        </authorList>
    </citation>
    <scope>NUCLEOTIDE SEQUENCE [LARGE SCALE GENOMIC DNA]</scope>
    <source>
        <strain evidence="7">JCM 15900</strain>
    </source>
</reference>
<evidence type="ECO:0000256" key="4">
    <source>
        <dbReference type="SAM" id="MobiDB-lite"/>
    </source>
</evidence>
<evidence type="ECO:0000313" key="7">
    <source>
        <dbReference type="Proteomes" id="UP001500984"/>
    </source>
</evidence>
<organism evidence="6 7">
    <name type="scientific">Brevibacterium salitolerans</name>
    <dbReference type="NCBI Taxonomy" id="1403566"/>
    <lineage>
        <taxon>Bacteria</taxon>
        <taxon>Bacillati</taxon>
        <taxon>Actinomycetota</taxon>
        <taxon>Actinomycetes</taxon>
        <taxon>Micrococcales</taxon>
        <taxon>Brevibacteriaceae</taxon>
        <taxon>Brevibacterium</taxon>
    </lineage>
</organism>
<evidence type="ECO:0000256" key="1">
    <source>
        <dbReference type="ARBA" id="ARBA00022630"/>
    </source>
</evidence>
<dbReference type="PANTHER" id="PTHR48105">
    <property type="entry name" value="THIOREDOXIN REDUCTASE 1-RELATED-RELATED"/>
    <property type="match status" value="1"/>
</dbReference>
<dbReference type="PRINTS" id="PR00368">
    <property type="entry name" value="FADPNR"/>
</dbReference>
<proteinExistence type="predicted"/>
<dbReference type="InterPro" id="IPR023753">
    <property type="entry name" value="FAD/NAD-binding_dom"/>
</dbReference>
<dbReference type="SUPFAM" id="SSF51905">
    <property type="entry name" value="FAD/NAD(P)-binding domain"/>
    <property type="match status" value="1"/>
</dbReference>
<dbReference type="InterPro" id="IPR050097">
    <property type="entry name" value="Ferredoxin-NADP_redctase_2"/>
</dbReference>
<sequence>MTTRTTTTADASATGEIGNASAAGEASEASAASEVSEVYDVLIVGGGPAGLGAAIALGRALRSVLVVDSGAPRNVRAEGAHNVVGNEGIAPLDLHAKGREEARGYGAVVADGTVASVAGARGAGFTAELTDGTRVRARRILLATGARDVLPAVTGLAERFGRDAFHCPYCHGWEVRGERIGVIATGPLWPHHAQLIRQWSPSVTVMLGEQPEPDEALRARLAARGVELISGAVEEVLVKEDRITGVRTASGTVPLDAVLTGTYVSVESALTRGLGVAVEDHPSGMGQQITVDMRGQTTVPGVFAAGNCADVTAQVGSSAAAGTMAGAQINMDLVEEDFDAALAGAAGPS</sequence>
<evidence type="ECO:0000259" key="5">
    <source>
        <dbReference type="Pfam" id="PF07992"/>
    </source>
</evidence>
<accession>A0ABP5I8L8</accession>
<dbReference type="Pfam" id="PF07992">
    <property type="entry name" value="Pyr_redox_2"/>
    <property type="match status" value="1"/>
</dbReference>
<protein>
    <submittedName>
        <fullName evidence="6">NAD(P)/FAD-dependent oxidoreductase</fullName>
    </submittedName>
</protein>
<name>A0ABP5I8L8_9MICO</name>